<organism evidence="16">
    <name type="scientific">Bionectria ochroleuca</name>
    <name type="common">Gliocladium roseum</name>
    <dbReference type="NCBI Taxonomy" id="29856"/>
    <lineage>
        <taxon>Eukaryota</taxon>
        <taxon>Fungi</taxon>
        <taxon>Dikarya</taxon>
        <taxon>Ascomycota</taxon>
        <taxon>Pezizomycotina</taxon>
        <taxon>Sordariomycetes</taxon>
        <taxon>Hypocreomycetidae</taxon>
        <taxon>Hypocreales</taxon>
        <taxon>Bionectriaceae</taxon>
        <taxon>Clonostachys</taxon>
    </lineage>
</organism>
<feature type="region of interest" description="Disordered" evidence="13">
    <location>
        <begin position="274"/>
        <end position="331"/>
    </location>
</feature>
<dbReference type="AlphaFoldDB" id="A0A0B7JLH0"/>
<feature type="domain" description="RING-type" evidence="15">
    <location>
        <begin position="340"/>
        <end position="382"/>
    </location>
</feature>
<dbReference type="GO" id="GO:0006511">
    <property type="term" value="P:ubiquitin-dependent protein catabolic process"/>
    <property type="evidence" value="ECO:0007669"/>
    <property type="project" value="TreeGrafter"/>
</dbReference>
<dbReference type="EMBL" id="CDPU01000003">
    <property type="protein sequence ID" value="CEO45773.1"/>
    <property type="molecule type" value="Genomic_DNA"/>
</dbReference>
<proteinExistence type="predicted"/>
<evidence type="ECO:0000259" key="15">
    <source>
        <dbReference type="PROSITE" id="PS50089"/>
    </source>
</evidence>
<evidence type="ECO:0000256" key="8">
    <source>
        <dbReference type="ARBA" id="ARBA00022786"/>
    </source>
</evidence>
<evidence type="ECO:0000256" key="9">
    <source>
        <dbReference type="ARBA" id="ARBA00022833"/>
    </source>
</evidence>
<keyword evidence="9" id="KW-0862">Zinc</keyword>
<accession>A0A0B7JLH0</accession>
<dbReference type="Gene3D" id="3.30.40.10">
    <property type="entry name" value="Zinc/RING finger domain, C3HC4 (zinc finger)"/>
    <property type="match status" value="1"/>
</dbReference>
<evidence type="ECO:0000256" key="11">
    <source>
        <dbReference type="ARBA" id="ARBA00023136"/>
    </source>
</evidence>
<protein>
    <recommendedName>
        <fullName evidence="3">RING-type E3 ubiquitin transferase</fullName>
        <ecNumber evidence="3">2.3.2.27</ecNumber>
    </recommendedName>
</protein>
<evidence type="ECO:0000256" key="6">
    <source>
        <dbReference type="ARBA" id="ARBA00022723"/>
    </source>
</evidence>
<keyword evidence="10 14" id="KW-1133">Transmembrane helix</keyword>
<dbReference type="GO" id="GO:0016020">
    <property type="term" value="C:membrane"/>
    <property type="evidence" value="ECO:0007669"/>
    <property type="project" value="UniProtKB-SubCell"/>
</dbReference>
<dbReference type="PANTHER" id="PTHR45977:SF4">
    <property type="entry name" value="RING-TYPE DOMAIN-CONTAINING PROTEIN"/>
    <property type="match status" value="1"/>
</dbReference>
<evidence type="ECO:0000256" key="1">
    <source>
        <dbReference type="ARBA" id="ARBA00000900"/>
    </source>
</evidence>
<keyword evidence="7 12" id="KW-0863">Zinc-finger</keyword>
<feature type="region of interest" description="Disordered" evidence="13">
    <location>
        <begin position="458"/>
        <end position="486"/>
    </location>
</feature>
<comment type="catalytic activity">
    <reaction evidence="1">
        <text>S-ubiquitinyl-[E2 ubiquitin-conjugating enzyme]-L-cysteine + [acceptor protein]-L-lysine = [E2 ubiquitin-conjugating enzyme]-L-cysteine + N(6)-ubiquitinyl-[acceptor protein]-L-lysine.</text>
        <dbReference type="EC" id="2.3.2.27"/>
    </reaction>
</comment>
<dbReference type="PROSITE" id="PS50089">
    <property type="entry name" value="ZF_RING_2"/>
    <property type="match status" value="1"/>
</dbReference>
<sequence>MLALSTLTRASIAPLLYANVVTADIRDVRLTAEDDLPPWALESTLQMKLTTDSTNYAVIPLTEGLGLGSNSISRQIVQFNGTFKSAKSSTYMNITDPDDVAYMSCDKPDDSSKPMPLAMLDVLMNAAPRAIVLYTTSKNWCFLDNTRDLPYPSILSMVDPAEATAVLSHINETASAPAVRVSIYGNTTDMTKPVPPDHAGGKKSQVAMSILYSITGLITLLFLLIIVTGAVRAHRYPERYGPRRADGDRPSQSRAKGLAKAVLETIPIVKFVGGKRPSKPDPDLEMETATTDGHETPATRAMSHTSELKSGQAVDGTESVRRPSDVWTDSDVSSEADMGCSICTEDFRVGEDVRVLPCNHQFHPNCIDPWLINISGTCPLCRLDLRPGHRESQDGHEVEGSMTLPPPLAWEGGEHDAVQSSYRNRVSRLFDVNRLRQATAEEQMEALRQLREDRITRESVASDLQESQPAEEEQRHQGTPFADKLREKFRILTKSQSALGRSS</sequence>
<name>A0A0B7JLH0_BIOOC</name>
<dbReference type="SUPFAM" id="SSF57850">
    <property type="entry name" value="RING/U-box"/>
    <property type="match status" value="1"/>
</dbReference>
<evidence type="ECO:0000256" key="3">
    <source>
        <dbReference type="ARBA" id="ARBA00012483"/>
    </source>
</evidence>
<keyword evidence="11 14" id="KW-0472">Membrane</keyword>
<dbReference type="SMART" id="SM00184">
    <property type="entry name" value="RING"/>
    <property type="match status" value="1"/>
</dbReference>
<evidence type="ECO:0000256" key="4">
    <source>
        <dbReference type="ARBA" id="ARBA00022679"/>
    </source>
</evidence>
<keyword evidence="4" id="KW-0808">Transferase</keyword>
<evidence type="ECO:0000256" key="2">
    <source>
        <dbReference type="ARBA" id="ARBA00004141"/>
    </source>
</evidence>
<dbReference type="CDD" id="cd16454">
    <property type="entry name" value="RING-H2_PA-TM-RING"/>
    <property type="match status" value="1"/>
</dbReference>
<keyword evidence="6" id="KW-0479">Metal-binding</keyword>
<evidence type="ECO:0000256" key="12">
    <source>
        <dbReference type="PROSITE-ProRule" id="PRU00175"/>
    </source>
</evidence>
<dbReference type="InterPro" id="IPR001841">
    <property type="entry name" value="Znf_RING"/>
</dbReference>
<dbReference type="PANTHER" id="PTHR45977">
    <property type="entry name" value="TARGET OF ERK KINASE MPK-1"/>
    <property type="match status" value="1"/>
</dbReference>
<evidence type="ECO:0000256" key="5">
    <source>
        <dbReference type="ARBA" id="ARBA00022692"/>
    </source>
</evidence>
<evidence type="ECO:0000313" key="16">
    <source>
        <dbReference type="EMBL" id="CEO45773.1"/>
    </source>
</evidence>
<dbReference type="GO" id="GO:0008270">
    <property type="term" value="F:zinc ion binding"/>
    <property type="evidence" value="ECO:0007669"/>
    <property type="project" value="UniProtKB-KW"/>
</dbReference>
<feature type="transmembrane region" description="Helical" evidence="14">
    <location>
        <begin position="210"/>
        <end position="231"/>
    </location>
</feature>
<dbReference type="EC" id="2.3.2.27" evidence="3"/>
<evidence type="ECO:0000256" key="14">
    <source>
        <dbReference type="SAM" id="Phobius"/>
    </source>
</evidence>
<gene>
    <name evidence="16" type="ORF">BN869_000001828_1</name>
</gene>
<evidence type="ECO:0000256" key="10">
    <source>
        <dbReference type="ARBA" id="ARBA00022989"/>
    </source>
</evidence>
<dbReference type="GO" id="GO:0061630">
    <property type="term" value="F:ubiquitin protein ligase activity"/>
    <property type="evidence" value="ECO:0007669"/>
    <property type="project" value="UniProtKB-EC"/>
</dbReference>
<comment type="subcellular location">
    <subcellularLocation>
        <location evidence="2">Membrane</location>
        <topology evidence="2">Multi-pass membrane protein</topology>
    </subcellularLocation>
</comment>
<dbReference type="InterPro" id="IPR013083">
    <property type="entry name" value="Znf_RING/FYVE/PHD"/>
</dbReference>
<keyword evidence="5 14" id="KW-0812">Transmembrane</keyword>
<reference evidence="16" key="1">
    <citation type="submission" date="2015-01" db="EMBL/GenBank/DDBJ databases">
        <authorList>
            <person name="Durling Mikael"/>
        </authorList>
    </citation>
    <scope>NUCLEOTIDE SEQUENCE</scope>
</reference>
<dbReference type="Pfam" id="PF13639">
    <property type="entry name" value="zf-RING_2"/>
    <property type="match status" value="1"/>
</dbReference>
<keyword evidence="8" id="KW-0833">Ubl conjugation pathway</keyword>
<evidence type="ECO:0000256" key="7">
    <source>
        <dbReference type="ARBA" id="ARBA00022771"/>
    </source>
</evidence>
<dbReference type="GO" id="GO:0016567">
    <property type="term" value="P:protein ubiquitination"/>
    <property type="evidence" value="ECO:0007669"/>
    <property type="project" value="TreeGrafter"/>
</dbReference>
<evidence type="ECO:0000256" key="13">
    <source>
        <dbReference type="SAM" id="MobiDB-lite"/>
    </source>
</evidence>